<dbReference type="Gene3D" id="3.40.525.10">
    <property type="entry name" value="CRAL-TRIO lipid binding domain"/>
    <property type="match status" value="1"/>
</dbReference>
<evidence type="ECO:0008006" key="2">
    <source>
        <dbReference type="Google" id="ProtNLM"/>
    </source>
</evidence>
<organism evidence="1">
    <name type="scientific">viral metagenome</name>
    <dbReference type="NCBI Taxonomy" id="1070528"/>
    <lineage>
        <taxon>unclassified sequences</taxon>
        <taxon>metagenomes</taxon>
        <taxon>organismal metagenomes</taxon>
    </lineage>
</organism>
<proteinExistence type="predicted"/>
<dbReference type="SUPFAM" id="SSF52087">
    <property type="entry name" value="CRAL/TRIO domain"/>
    <property type="match status" value="1"/>
</dbReference>
<accession>A0A6C0JX94</accession>
<protein>
    <recommendedName>
        <fullName evidence="2">CRAL-TRIO domain-containing protein</fullName>
    </recommendedName>
</protein>
<dbReference type="AlphaFoldDB" id="A0A6C0JX94"/>
<name>A0A6C0JX94_9ZZZZ</name>
<dbReference type="InterPro" id="IPR036865">
    <property type="entry name" value="CRAL-TRIO_dom_sf"/>
</dbReference>
<reference evidence="1" key="1">
    <citation type="journal article" date="2020" name="Nature">
        <title>Giant virus diversity and host interactions through global metagenomics.</title>
        <authorList>
            <person name="Schulz F."/>
            <person name="Roux S."/>
            <person name="Paez-Espino D."/>
            <person name="Jungbluth S."/>
            <person name="Walsh D.A."/>
            <person name="Denef V.J."/>
            <person name="McMahon K.D."/>
            <person name="Konstantinidis K.T."/>
            <person name="Eloe-Fadrosh E.A."/>
            <person name="Kyrpides N.C."/>
            <person name="Woyke T."/>
        </authorList>
    </citation>
    <scope>NUCLEOTIDE SEQUENCE</scope>
    <source>
        <strain evidence="1">GVMAG-S-1101164-105</strain>
    </source>
</reference>
<evidence type="ECO:0000313" key="1">
    <source>
        <dbReference type="EMBL" id="QHU09551.1"/>
    </source>
</evidence>
<dbReference type="EMBL" id="MN740738">
    <property type="protein sequence ID" value="QHU09551.1"/>
    <property type="molecule type" value="Genomic_DNA"/>
</dbReference>
<sequence>MSCLKCKIDPNFHSFTDIGIFDNTKYIYTAPSRSKDITKDGSKLENFKKHVGDIGGGPWVWILDCSDIASNEPIDTNYISGVVKFLSENHDDTLKKVYVIKLNKVVKAGVFVIKKMFKQTLFERIEYFDGSPLELYLQYEKKGFNPKMIKWLISIDAGKPLPPF</sequence>